<protein>
    <recommendedName>
        <fullName evidence="5">DUF2029 domain-containing protein</fullName>
    </recommendedName>
</protein>
<feature type="compositionally biased region" description="Pro residues" evidence="1">
    <location>
        <begin position="516"/>
        <end position="528"/>
    </location>
</feature>
<feature type="transmembrane region" description="Helical" evidence="2">
    <location>
        <begin position="310"/>
        <end position="332"/>
    </location>
</feature>
<dbReference type="RefSeq" id="WP_204132183.1">
    <property type="nucleotide sequence ID" value="NZ_JAFDVD010000016.1"/>
</dbReference>
<keyword evidence="4" id="KW-1185">Reference proteome</keyword>
<feature type="transmembrane region" description="Helical" evidence="2">
    <location>
        <begin position="102"/>
        <end position="121"/>
    </location>
</feature>
<feature type="transmembrane region" description="Helical" evidence="2">
    <location>
        <begin position="403"/>
        <end position="423"/>
    </location>
</feature>
<dbReference type="EMBL" id="JAFDVD010000016">
    <property type="protein sequence ID" value="MBM6401727.1"/>
    <property type="molecule type" value="Genomic_DNA"/>
</dbReference>
<dbReference type="Pfam" id="PF26314">
    <property type="entry name" value="MptA_B_family"/>
    <property type="match status" value="1"/>
</dbReference>
<feature type="transmembrane region" description="Helical" evidence="2">
    <location>
        <begin position="233"/>
        <end position="260"/>
    </location>
</feature>
<organism evidence="3 4">
    <name type="scientific">Phycicoccus sonneratiae</name>
    <dbReference type="NCBI Taxonomy" id="2807628"/>
    <lineage>
        <taxon>Bacteria</taxon>
        <taxon>Bacillati</taxon>
        <taxon>Actinomycetota</taxon>
        <taxon>Actinomycetes</taxon>
        <taxon>Micrococcales</taxon>
        <taxon>Intrasporangiaceae</taxon>
        <taxon>Phycicoccus</taxon>
    </lineage>
</organism>
<feature type="region of interest" description="Disordered" evidence="1">
    <location>
        <begin position="507"/>
        <end position="528"/>
    </location>
</feature>
<evidence type="ECO:0008006" key="5">
    <source>
        <dbReference type="Google" id="ProtNLM"/>
    </source>
</evidence>
<keyword evidence="2" id="KW-0812">Transmembrane</keyword>
<evidence type="ECO:0000313" key="4">
    <source>
        <dbReference type="Proteomes" id="UP001430172"/>
    </source>
</evidence>
<evidence type="ECO:0000313" key="3">
    <source>
        <dbReference type="EMBL" id="MBM6401727.1"/>
    </source>
</evidence>
<feature type="transmembrane region" description="Helical" evidence="2">
    <location>
        <begin position="32"/>
        <end position="51"/>
    </location>
</feature>
<reference evidence="3" key="1">
    <citation type="submission" date="2021-02" db="EMBL/GenBank/DDBJ databases">
        <title>Phycicoccus sp. MQZ13P-5T, whole genome shotgun sequence.</title>
        <authorList>
            <person name="Tuo L."/>
        </authorList>
    </citation>
    <scope>NUCLEOTIDE SEQUENCE</scope>
    <source>
        <strain evidence="3">MQZ13P-5</strain>
    </source>
</reference>
<name>A0ABS2CPB0_9MICO</name>
<sequence length="528" mass="53834">MAPGLTRPHPAGGPGEGGAGAATSRAELARRALLVLSVLLLLVVGLSRPNAAQPDLAPRGWAPGALLPFTLSPGAVTGVLWAGYLVGAVAVVLGLRRGAPALRWWAPGLLAVASLLVAPFGSADHVSYVAYGRILVSGGNPWVESPAGWAGGADPVTSRVEAPWTEEPSVYGPAGTLLHALAAWVGGPSLRQEVWVWQVVVVLAWLGTRVALRVALPERLHGRVDVAWAANPLVLGVGVLGAHVDVVATAFVVAAVALTARRAGAAGAAGTGALVAAAASTKVTYGVALVAVLAAWWAVRGDGPMGRRRALGRCAATVLGFVVAAGALHVWAGAHVYDQLSRSRQAVSLATPWRPFLEAARGPMGEDAARLAISVGAALLAVVLAVLLLRATRPDPSAAGGRARWAATALWLTASLSLAYSLAAPYSLPWYDLLVWAALPAVVAGPVDLVATARLLVMSLAYVPGRVLGMTPAVESLTLGLRRSVSPWLELALWLAVLALGLRGVAGRGGSGRSSAPPPAGTPPTPTR</sequence>
<proteinExistence type="predicted"/>
<dbReference type="Proteomes" id="UP001430172">
    <property type="component" value="Unassembled WGS sequence"/>
</dbReference>
<feature type="transmembrane region" description="Helical" evidence="2">
    <location>
        <begin position="71"/>
        <end position="95"/>
    </location>
</feature>
<keyword evidence="2" id="KW-1133">Transmembrane helix</keyword>
<gene>
    <name evidence="3" type="ORF">JQN70_15130</name>
</gene>
<comment type="caution">
    <text evidence="3">The sequence shown here is derived from an EMBL/GenBank/DDBJ whole genome shotgun (WGS) entry which is preliminary data.</text>
</comment>
<accession>A0ABS2CPB0</accession>
<feature type="transmembrane region" description="Helical" evidence="2">
    <location>
        <begin position="371"/>
        <end position="391"/>
    </location>
</feature>
<feature type="region of interest" description="Disordered" evidence="1">
    <location>
        <begin position="1"/>
        <end position="21"/>
    </location>
</feature>
<feature type="transmembrane region" description="Helical" evidence="2">
    <location>
        <begin position="194"/>
        <end position="212"/>
    </location>
</feature>
<keyword evidence="2" id="KW-0472">Membrane</keyword>
<feature type="transmembrane region" description="Helical" evidence="2">
    <location>
        <begin position="435"/>
        <end position="457"/>
    </location>
</feature>
<evidence type="ECO:0000256" key="1">
    <source>
        <dbReference type="SAM" id="MobiDB-lite"/>
    </source>
</evidence>
<feature type="transmembrane region" description="Helical" evidence="2">
    <location>
        <begin position="272"/>
        <end position="298"/>
    </location>
</feature>
<evidence type="ECO:0000256" key="2">
    <source>
        <dbReference type="SAM" id="Phobius"/>
    </source>
</evidence>